<evidence type="ECO:0000256" key="10">
    <source>
        <dbReference type="ARBA" id="ARBA00031693"/>
    </source>
</evidence>
<dbReference type="OrthoDB" id="27226at2759"/>
<gene>
    <name evidence="12" type="ORF">DFL_001112</name>
</gene>
<comment type="similarity">
    <text evidence="3">Belongs to the HAD-like hydrolase superfamily. SerB family.</text>
</comment>
<dbReference type="GO" id="GO:0036424">
    <property type="term" value="F:L-phosphoserine phosphatase activity"/>
    <property type="evidence" value="ECO:0007669"/>
    <property type="project" value="InterPro"/>
</dbReference>
<keyword evidence="9" id="KW-0718">Serine biosynthesis</keyword>
<dbReference type="GO" id="GO:0000287">
    <property type="term" value="F:magnesium ion binding"/>
    <property type="evidence" value="ECO:0007669"/>
    <property type="project" value="TreeGrafter"/>
</dbReference>
<dbReference type="FunFam" id="3.40.50.1000:FF:000143">
    <property type="entry name" value="Phosphoserine phosphatase serb"/>
    <property type="match status" value="1"/>
</dbReference>
<dbReference type="InterPro" id="IPR036412">
    <property type="entry name" value="HAD-like_sf"/>
</dbReference>
<dbReference type="GO" id="GO:0006564">
    <property type="term" value="P:L-serine biosynthetic process"/>
    <property type="evidence" value="ECO:0007669"/>
    <property type="project" value="UniProtKB-KW"/>
</dbReference>
<feature type="active site" description="Proton donor" evidence="11">
    <location>
        <position position="124"/>
    </location>
</feature>
<dbReference type="CDD" id="cd07500">
    <property type="entry name" value="HAD_PSP"/>
    <property type="match status" value="1"/>
</dbReference>
<dbReference type="SFLD" id="SFLDG01129">
    <property type="entry name" value="C1.5:_HAD__Beta-PGM__Phosphata"/>
    <property type="match status" value="1"/>
</dbReference>
<evidence type="ECO:0000313" key="12">
    <source>
        <dbReference type="EMBL" id="RVD90136.1"/>
    </source>
</evidence>
<evidence type="ECO:0000256" key="1">
    <source>
        <dbReference type="ARBA" id="ARBA00001946"/>
    </source>
</evidence>
<evidence type="ECO:0000256" key="7">
    <source>
        <dbReference type="ARBA" id="ARBA00022801"/>
    </source>
</evidence>
<keyword evidence="5" id="KW-0028">Amino-acid biosynthesis</keyword>
<dbReference type="EC" id="3.1.3.3" evidence="4"/>
<evidence type="ECO:0000256" key="9">
    <source>
        <dbReference type="ARBA" id="ARBA00023299"/>
    </source>
</evidence>
<evidence type="ECO:0000256" key="2">
    <source>
        <dbReference type="ARBA" id="ARBA00005135"/>
    </source>
</evidence>
<dbReference type="EMBL" id="SAEB01000001">
    <property type="protein sequence ID" value="RVD90136.1"/>
    <property type="molecule type" value="Genomic_DNA"/>
</dbReference>
<dbReference type="Proteomes" id="UP000283090">
    <property type="component" value="Unassembled WGS sequence"/>
</dbReference>
<reference evidence="12 13" key="1">
    <citation type="submission" date="2019-01" db="EMBL/GenBank/DDBJ databases">
        <title>Intercellular communication is required for trap formation in the nematode-trapping fungus Duddingtonia flagrans.</title>
        <authorList>
            <person name="Youssar L."/>
            <person name="Wernet V."/>
            <person name="Hensel N."/>
            <person name="Hildebrandt H.-G."/>
            <person name="Fischer R."/>
        </authorList>
    </citation>
    <scope>NUCLEOTIDE SEQUENCE [LARGE SCALE GENOMIC DNA]</scope>
    <source>
        <strain evidence="12 13">CBS H-5679</strain>
    </source>
</reference>
<keyword evidence="13" id="KW-1185">Reference proteome</keyword>
<dbReference type="SFLD" id="SFLDG01136">
    <property type="entry name" value="C1.6:_Phosphoserine_Phosphatas"/>
    <property type="match status" value="1"/>
</dbReference>
<evidence type="ECO:0000256" key="3">
    <source>
        <dbReference type="ARBA" id="ARBA00009184"/>
    </source>
</evidence>
<dbReference type="InterPro" id="IPR004469">
    <property type="entry name" value="PSP"/>
</dbReference>
<accession>A0A437AG85</accession>
<dbReference type="PANTHER" id="PTHR43344">
    <property type="entry name" value="PHOSPHOSERINE PHOSPHATASE"/>
    <property type="match status" value="1"/>
</dbReference>
<dbReference type="STRING" id="97331.A0A437AG85"/>
<keyword evidence="8" id="KW-0460">Magnesium</keyword>
<evidence type="ECO:0000256" key="8">
    <source>
        <dbReference type="ARBA" id="ARBA00022842"/>
    </source>
</evidence>
<dbReference type="AlphaFoldDB" id="A0A437AG85"/>
<dbReference type="SFLD" id="SFLDS00003">
    <property type="entry name" value="Haloacid_Dehalogenase"/>
    <property type="match status" value="1"/>
</dbReference>
<dbReference type="NCBIfam" id="TIGR01488">
    <property type="entry name" value="HAD-SF-IB"/>
    <property type="match status" value="1"/>
</dbReference>
<evidence type="ECO:0000256" key="6">
    <source>
        <dbReference type="ARBA" id="ARBA00022723"/>
    </source>
</evidence>
<name>A0A437AG85_ARTFL</name>
<organism evidence="12 13">
    <name type="scientific">Arthrobotrys flagrans</name>
    <name type="common">Nematode-trapping fungus</name>
    <name type="synonym">Trichothecium flagrans</name>
    <dbReference type="NCBI Taxonomy" id="97331"/>
    <lineage>
        <taxon>Eukaryota</taxon>
        <taxon>Fungi</taxon>
        <taxon>Dikarya</taxon>
        <taxon>Ascomycota</taxon>
        <taxon>Pezizomycotina</taxon>
        <taxon>Orbiliomycetes</taxon>
        <taxon>Orbiliales</taxon>
        <taxon>Orbiliaceae</taxon>
        <taxon>Arthrobotrys</taxon>
    </lineage>
</organism>
<dbReference type="InterPro" id="IPR023214">
    <property type="entry name" value="HAD_sf"/>
</dbReference>
<sequence length="342" mass="36879">MSNFTATLLLSSTPRKTPPTTPPPQTVDSTHITETIRDAFSCLCTKVYLNLLLDTWKPLSTPSLSTAAAVEVTIIDPTSSGIQIRALKGCSDLKEFEYTYNVDVALQEDGVFRKHKRLVVFDMDSTLIEQEVIDELAAFVGVKDKVAAITESAMRGELDFTASLRSRAALLNGVPSDVFTTLKSNGTITFTPGAHELCKALKKLGCKLAVLSGGFQPLAEWVKSSLGLDYAYANTLEVSTDGRSLTGVVLGDIVNAERKAVLLKEIAKKEGVDLRQVVAVGDGANDLVMMREAGFGVAFNAKPKVQEEAPSHLNSRTLRDILYLFGFTGAEVEDLVDQTASG</sequence>
<dbReference type="InterPro" id="IPR050582">
    <property type="entry name" value="HAD-like_SerB"/>
</dbReference>
<evidence type="ECO:0000256" key="4">
    <source>
        <dbReference type="ARBA" id="ARBA00012640"/>
    </source>
</evidence>
<dbReference type="VEuPathDB" id="FungiDB:DFL_001112"/>
<comment type="cofactor">
    <cofactor evidence="1">
        <name>Mg(2+)</name>
        <dbReference type="ChEBI" id="CHEBI:18420"/>
    </cofactor>
</comment>
<feature type="active site" description="Nucleophile" evidence="11">
    <location>
        <position position="122"/>
    </location>
</feature>
<evidence type="ECO:0000313" key="13">
    <source>
        <dbReference type="Proteomes" id="UP000283090"/>
    </source>
</evidence>
<dbReference type="RefSeq" id="XP_067495680.1">
    <property type="nucleotide sequence ID" value="XM_067629684.1"/>
</dbReference>
<evidence type="ECO:0000256" key="5">
    <source>
        <dbReference type="ARBA" id="ARBA00022605"/>
    </source>
</evidence>
<dbReference type="Gene3D" id="3.40.50.1000">
    <property type="entry name" value="HAD superfamily/HAD-like"/>
    <property type="match status" value="1"/>
</dbReference>
<dbReference type="NCBIfam" id="TIGR00338">
    <property type="entry name" value="serB"/>
    <property type="match status" value="1"/>
</dbReference>
<evidence type="ECO:0000256" key="11">
    <source>
        <dbReference type="PIRSR" id="PIRSR604469-1"/>
    </source>
</evidence>
<dbReference type="SFLD" id="SFLDG01137">
    <property type="entry name" value="C1.6.1:_Phosphoserine_Phosphat"/>
    <property type="match status" value="1"/>
</dbReference>
<dbReference type="Pfam" id="PF00702">
    <property type="entry name" value="Hydrolase"/>
    <property type="match status" value="1"/>
</dbReference>
<protein>
    <recommendedName>
        <fullName evidence="4">phosphoserine phosphatase</fullName>
        <ecNumber evidence="4">3.1.3.3</ecNumber>
    </recommendedName>
    <alternativeName>
        <fullName evidence="10">O-phosphoserine phosphohydrolase</fullName>
    </alternativeName>
</protein>
<keyword evidence="7" id="KW-0378">Hydrolase</keyword>
<dbReference type="SFLD" id="SFLDF00029">
    <property type="entry name" value="phosphoserine_phosphatase"/>
    <property type="match status" value="1"/>
</dbReference>
<proteinExistence type="inferred from homology"/>
<dbReference type="GeneID" id="93583423"/>
<keyword evidence="6" id="KW-0479">Metal-binding</keyword>
<dbReference type="UniPathway" id="UPA00135">
    <property type="reaction ID" value="UER00198"/>
</dbReference>
<comment type="caution">
    <text evidence="12">The sequence shown here is derived from an EMBL/GenBank/DDBJ whole genome shotgun (WGS) entry which is preliminary data.</text>
</comment>
<dbReference type="PANTHER" id="PTHR43344:SF2">
    <property type="entry name" value="PHOSPHOSERINE PHOSPHATASE"/>
    <property type="match status" value="1"/>
</dbReference>
<dbReference type="GO" id="GO:0005737">
    <property type="term" value="C:cytoplasm"/>
    <property type="evidence" value="ECO:0007669"/>
    <property type="project" value="TreeGrafter"/>
</dbReference>
<dbReference type="SUPFAM" id="SSF56784">
    <property type="entry name" value="HAD-like"/>
    <property type="match status" value="1"/>
</dbReference>
<comment type="pathway">
    <text evidence="2">Amino-acid biosynthesis; L-serine biosynthesis; L-serine from 3-phospho-D-glycerate: step 3/3.</text>
</comment>